<reference evidence="5 6" key="1">
    <citation type="submission" date="2016-10" db="EMBL/GenBank/DDBJ databases">
        <authorList>
            <person name="de Groot N.N."/>
        </authorList>
    </citation>
    <scope>NUCLEOTIDE SEQUENCE [LARGE SCALE GENOMIC DNA]</scope>
    <source>
        <strain evidence="5 6">CGMCC 1.5012</strain>
    </source>
</reference>
<dbReference type="InterPro" id="IPR014710">
    <property type="entry name" value="RmlC-like_jellyroll"/>
</dbReference>
<accession>A0A1H0C721</accession>
<dbReference type="PANTHER" id="PTHR43280">
    <property type="entry name" value="ARAC-FAMILY TRANSCRIPTIONAL REGULATOR"/>
    <property type="match status" value="1"/>
</dbReference>
<dbReference type="SUPFAM" id="SSF46689">
    <property type="entry name" value="Homeodomain-like"/>
    <property type="match status" value="2"/>
</dbReference>
<keyword evidence="3" id="KW-0804">Transcription</keyword>
<feature type="domain" description="HTH araC/xylS-type" evidence="4">
    <location>
        <begin position="163"/>
        <end position="261"/>
    </location>
</feature>
<dbReference type="SUPFAM" id="SSF51215">
    <property type="entry name" value="Regulatory protein AraC"/>
    <property type="match status" value="1"/>
</dbReference>
<evidence type="ECO:0000313" key="5">
    <source>
        <dbReference type="EMBL" id="SDN53690.1"/>
    </source>
</evidence>
<protein>
    <submittedName>
        <fullName evidence="5">AraC-type DNA-binding protein</fullName>
    </submittedName>
</protein>
<keyword evidence="1" id="KW-0805">Transcription regulation</keyword>
<evidence type="ECO:0000259" key="4">
    <source>
        <dbReference type="PROSITE" id="PS01124"/>
    </source>
</evidence>
<dbReference type="PANTHER" id="PTHR43280:SF28">
    <property type="entry name" value="HTH-TYPE TRANSCRIPTIONAL ACTIVATOR RHAS"/>
    <property type="match status" value="1"/>
</dbReference>
<dbReference type="PROSITE" id="PS00041">
    <property type="entry name" value="HTH_ARAC_FAMILY_1"/>
    <property type="match status" value="1"/>
</dbReference>
<dbReference type="InterPro" id="IPR018062">
    <property type="entry name" value="HTH_AraC-typ_CS"/>
</dbReference>
<name>A0A1H0C721_9FIRM</name>
<organism evidence="5 6">
    <name type="scientific">Acetanaerobacterium elongatum</name>
    <dbReference type="NCBI Taxonomy" id="258515"/>
    <lineage>
        <taxon>Bacteria</taxon>
        <taxon>Bacillati</taxon>
        <taxon>Bacillota</taxon>
        <taxon>Clostridia</taxon>
        <taxon>Eubacteriales</taxon>
        <taxon>Oscillospiraceae</taxon>
        <taxon>Acetanaerobacterium</taxon>
    </lineage>
</organism>
<dbReference type="InterPro" id="IPR009057">
    <property type="entry name" value="Homeodomain-like_sf"/>
</dbReference>
<keyword evidence="2 5" id="KW-0238">DNA-binding</keyword>
<dbReference type="InterPro" id="IPR018060">
    <property type="entry name" value="HTH_AraC"/>
</dbReference>
<dbReference type="Gene3D" id="1.10.10.60">
    <property type="entry name" value="Homeodomain-like"/>
    <property type="match status" value="2"/>
</dbReference>
<proteinExistence type="predicted"/>
<dbReference type="OrthoDB" id="1817726at2"/>
<dbReference type="STRING" id="258515.SAMN05192585_12212"/>
<dbReference type="GO" id="GO:0043565">
    <property type="term" value="F:sequence-specific DNA binding"/>
    <property type="evidence" value="ECO:0007669"/>
    <property type="project" value="InterPro"/>
</dbReference>
<evidence type="ECO:0000256" key="1">
    <source>
        <dbReference type="ARBA" id="ARBA00023015"/>
    </source>
</evidence>
<dbReference type="PROSITE" id="PS01124">
    <property type="entry name" value="HTH_ARAC_FAMILY_2"/>
    <property type="match status" value="1"/>
</dbReference>
<dbReference type="Gene3D" id="2.60.120.10">
    <property type="entry name" value="Jelly Rolls"/>
    <property type="match status" value="1"/>
</dbReference>
<dbReference type="SMART" id="SM00342">
    <property type="entry name" value="HTH_ARAC"/>
    <property type="match status" value="1"/>
</dbReference>
<dbReference type="AlphaFoldDB" id="A0A1H0C721"/>
<dbReference type="Proteomes" id="UP000199182">
    <property type="component" value="Unassembled WGS sequence"/>
</dbReference>
<dbReference type="Pfam" id="PF12833">
    <property type="entry name" value="HTH_18"/>
    <property type="match status" value="1"/>
</dbReference>
<sequence>MDAANENIMLEVGYFINRRCTPTWIIAESTIDFSDLTYITKGSAEYIINSVPYTVTAGDLICIPKGCLRSATVVPNDLMECYVINGQVQSLKGEEMELPFPLISHIGLHQDIISLYRDLNAEWLLRDPGYIMKVRAICLMVLQRYFQLIVYKNDTSTLDKRIKRVLRYIIDHYYEPLTVQSMADLVGLSAVYFGNFFQRETGMSFRQYLTSIRLNHAEDMLNSGEYNINEVSDACGFSDIFYFSKVFKESRGVPPSQVIRSGKQRAERGLSRL</sequence>
<dbReference type="InterPro" id="IPR037923">
    <property type="entry name" value="HTH-like"/>
</dbReference>
<keyword evidence="6" id="KW-1185">Reference proteome</keyword>
<dbReference type="EMBL" id="FNID01000022">
    <property type="protein sequence ID" value="SDN53690.1"/>
    <property type="molecule type" value="Genomic_DNA"/>
</dbReference>
<evidence type="ECO:0000256" key="2">
    <source>
        <dbReference type="ARBA" id="ARBA00023125"/>
    </source>
</evidence>
<evidence type="ECO:0000313" key="6">
    <source>
        <dbReference type="Proteomes" id="UP000199182"/>
    </source>
</evidence>
<dbReference type="GO" id="GO:0003700">
    <property type="term" value="F:DNA-binding transcription factor activity"/>
    <property type="evidence" value="ECO:0007669"/>
    <property type="project" value="InterPro"/>
</dbReference>
<evidence type="ECO:0000256" key="3">
    <source>
        <dbReference type="ARBA" id="ARBA00023163"/>
    </source>
</evidence>
<dbReference type="RefSeq" id="WP_092640965.1">
    <property type="nucleotide sequence ID" value="NZ_FNID01000022.1"/>
</dbReference>
<gene>
    <name evidence="5" type="ORF">SAMN05192585_12212</name>
</gene>